<organism evidence="2">
    <name type="scientific">viral metagenome</name>
    <dbReference type="NCBI Taxonomy" id="1070528"/>
    <lineage>
        <taxon>unclassified sequences</taxon>
        <taxon>metagenomes</taxon>
        <taxon>organismal metagenomes</taxon>
    </lineage>
</organism>
<dbReference type="Gene3D" id="3.30.1380.10">
    <property type="match status" value="1"/>
</dbReference>
<name>A0A6M3L1P0_9ZZZZ</name>
<gene>
    <name evidence="2" type="ORF">MM415B02817_0007</name>
</gene>
<proteinExistence type="predicted"/>
<reference evidence="2" key="1">
    <citation type="submission" date="2020-03" db="EMBL/GenBank/DDBJ databases">
        <title>The deep terrestrial virosphere.</title>
        <authorList>
            <person name="Holmfeldt K."/>
            <person name="Nilsson E."/>
            <person name="Simone D."/>
            <person name="Lopez-Fernandez M."/>
            <person name="Wu X."/>
            <person name="de Brujin I."/>
            <person name="Lundin D."/>
            <person name="Andersson A."/>
            <person name="Bertilsson S."/>
            <person name="Dopson M."/>
        </authorList>
    </citation>
    <scope>NUCLEOTIDE SEQUENCE</scope>
    <source>
        <strain evidence="2">MM415B02817</strain>
    </source>
</reference>
<protein>
    <submittedName>
        <fullName evidence="2">Putative peptidase</fullName>
    </submittedName>
</protein>
<evidence type="ECO:0000313" key="2">
    <source>
        <dbReference type="EMBL" id="QJA88160.1"/>
    </source>
</evidence>
<dbReference type="Pfam" id="PF08291">
    <property type="entry name" value="Peptidase_M15_3"/>
    <property type="match status" value="1"/>
</dbReference>
<dbReference type="AlphaFoldDB" id="A0A6M3L1P0"/>
<dbReference type="InterPro" id="IPR009045">
    <property type="entry name" value="Zn_M74/Hedgehog-like"/>
</dbReference>
<accession>A0A6M3L1P0</accession>
<evidence type="ECO:0000259" key="1">
    <source>
        <dbReference type="Pfam" id="PF08291"/>
    </source>
</evidence>
<feature type="domain" description="Peptidase M15A C-terminal" evidence="1">
    <location>
        <begin position="9"/>
        <end position="112"/>
    </location>
</feature>
<dbReference type="SUPFAM" id="SSF55166">
    <property type="entry name" value="Hedgehog/DD-peptidase"/>
    <property type="match status" value="1"/>
</dbReference>
<sequence>MSIYASKNFKFIEFVCPCGCGIDRPIDVHYIYLLQSLRDYVNQPVYITKGGGIRCLAYNKDIGGYWNSAHLFHKAGDIRSPGISVIELAKLAKQIGFSRVGIYPYTGHVHTDVFRPVPSEAWARGKGGRYYYYKKFEDAIEAVSKW</sequence>
<dbReference type="InterPro" id="IPR013230">
    <property type="entry name" value="Peptidase_M15A_C"/>
</dbReference>
<dbReference type="EMBL" id="MT142758">
    <property type="protein sequence ID" value="QJA88160.1"/>
    <property type="molecule type" value="Genomic_DNA"/>
</dbReference>